<name>A0A9P9YGR0_9MUSC</name>
<dbReference type="AlphaFoldDB" id="A0A9P9YGR0"/>
<dbReference type="OrthoDB" id="7854031at2759"/>
<dbReference type="EMBL" id="JAMKOV010000015">
    <property type="protein sequence ID" value="KAI8036671.1"/>
    <property type="molecule type" value="Genomic_DNA"/>
</dbReference>
<evidence type="ECO:0000313" key="1">
    <source>
        <dbReference type="EMBL" id="KAI8036671.1"/>
    </source>
</evidence>
<organism evidence="1 2">
    <name type="scientific">Drosophila gunungcola</name>
    <name type="common">fruit fly</name>
    <dbReference type="NCBI Taxonomy" id="103775"/>
    <lineage>
        <taxon>Eukaryota</taxon>
        <taxon>Metazoa</taxon>
        <taxon>Ecdysozoa</taxon>
        <taxon>Arthropoda</taxon>
        <taxon>Hexapoda</taxon>
        <taxon>Insecta</taxon>
        <taxon>Pterygota</taxon>
        <taxon>Neoptera</taxon>
        <taxon>Endopterygota</taxon>
        <taxon>Diptera</taxon>
        <taxon>Brachycera</taxon>
        <taxon>Muscomorpha</taxon>
        <taxon>Ephydroidea</taxon>
        <taxon>Drosophilidae</taxon>
        <taxon>Drosophila</taxon>
        <taxon>Sophophora</taxon>
    </lineage>
</organism>
<accession>A0A9P9YGR0</accession>
<comment type="caution">
    <text evidence="1">The sequence shown here is derived from an EMBL/GenBank/DDBJ whole genome shotgun (WGS) entry which is preliminary data.</text>
</comment>
<dbReference type="Proteomes" id="UP001059596">
    <property type="component" value="Unassembled WGS sequence"/>
</dbReference>
<gene>
    <name evidence="1" type="ORF">M5D96_010472</name>
</gene>
<proteinExistence type="predicted"/>
<protein>
    <submittedName>
        <fullName evidence="1">Uncharacterized protein</fullName>
    </submittedName>
</protein>
<reference evidence="1" key="1">
    <citation type="journal article" date="2023" name="Genome Biol. Evol.">
        <title>Long-read-based Genome Assembly of Drosophila gunungcola Reveals Fewer Chemosensory Genes in Flower-breeding Species.</title>
        <authorList>
            <person name="Negi A."/>
            <person name="Liao B.Y."/>
            <person name="Yeh S.D."/>
        </authorList>
    </citation>
    <scope>NUCLEOTIDE SEQUENCE</scope>
    <source>
        <strain evidence="1">Sukarami</strain>
    </source>
</reference>
<sequence length="127" mass="15008">MAATKKNSGVLTMSIEVLGKLIPPAEMRWLELKKLDELQLKFDREVTQLRLNHLLHRITDLDEQLEQEQMGEEEYLSMDSLRDRLNLRHQQLVESLVRIGTRLARTMKELRNRERSVYKNLLARGLI</sequence>
<evidence type="ECO:0000313" key="2">
    <source>
        <dbReference type="Proteomes" id="UP001059596"/>
    </source>
</evidence>
<keyword evidence="2" id="KW-1185">Reference proteome</keyword>